<dbReference type="InterPro" id="IPR035892">
    <property type="entry name" value="C2_domain_sf"/>
</dbReference>
<feature type="compositionally biased region" description="Basic and acidic residues" evidence="1">
    <location>
        <begin position="245"/>
        <end position="283"/>
    </location>
</feature>
<gene>
    <name evidence="2" type="ORF">ACJMK2_043393</name>
</gene>
<comment type="caution">
    <text evidence="2">The sequence shown here is derived from an EMBL/GenBank/DDBJ whole genome shotgun (WGS) entry which is preliminary data.</text>
</comment>
<dbReference type="EMBL" id="JBJQND010000009">
    <property type="protein sequence ID" value="KAL3866052.1"/>
    <property type="molecule type" value="Genomic_DNA"/>
</dbReference>
<protein>
    <submittedName>
        <fullName evidence="2">Uncharacterized protein</fullName>
    </submittedName>
</protein>
<evidence type="ECO:0000313" key="2">
    <source>
        <dbReference type="EMBL" id="KAL3866052.1"/>
    </source>
</evidence>
<reference evidence="2 3" key="1">
    <citation type="submission" date="2024-11" db="EMBL/GenBank/DDBJ databases">
        <title>Chromosome-level genome assembly of the freshwater bivalve Anodonta woodiana.</title>
        <authorList>
            <person name="Chen X."/>
        </authorList>
    </citation>
    <scope>NUCLEOTIDE SEQUENCE [LARGE SCALE GENOMIC DNA]</scope>
    <source>
        <strain evidence="2">MN2024</strain>
        <tissue evidence="2">Gills</tissue>
    </source>
</reference>
<sequence>SGPLLFARLTSAPDVNTTGLPIETMRLDTGLIIEVWSKGMLWDKLLGLHWLPLRKIPHSSQEGVGKWLFMDSELIMQNGEVMGTRGPTGHSVLIDARFELPYDVVADLPESEAAELQNKLEVLNTIMDAEIMQLKEQQKRQTYSQWMSEDSDYTSDVNYPLQHQHNSSAHQFQGEPSYPLRHENGRERSDYKEEYFRQSDSFERDFYDEREHSFEQMESFDQERGDSFDQEISFEHQGSFDQDVTSDRYYDTRDLEPRDFEPRDFDSRVYESRSYEPRERDYYHNGSPYHLGRSDTDSEPLFYNSRPNTSSKPPLPLYPYNGPDGSPADSHGSHDSRVSSVTRQSTQDFRYLYIL</sequence>
<dbReference type="PANTHER" id="PTHR10480">
    <property type="entry name" value="PROTEIN UNC-13 HOMOLOG"/>
    <property type="match status" value="1"/>
</dbReference>
<organism evidence="2 3">
    <name type="scientific">Sinanodonta woodiana</name>
    <name type="common">Chinese pond mussel</name>
    <name type="synonym">Anodonta woodiana</name>
    <dbReference type="NCBI Taxonomy" id="1069815"/>
    <lineage>
        <taxon>Eukaryota</taxon>
        <taxon>Metazoa</taxon>
        <taxon>Spiralia</taxon>
        <taxon>Lophotrochozoa</taxon>
        <taxon>Mollusca</taxon>
        <taxon>Bivalvia</taxon>
        <taxon>Autobranchia</taxon>
        <taxon>Heteroconchia</taxon>
        <taxon>Palaeoheterodonta</taxon>
        <taxon>Unionida</taxon>
        <taxon>Unionoidea</taxon>
        <taxon>Unionidae</taxon>
        <taxon>Unioninae</taxon>
        <taxon>Sinanodonta</taxon>
    </lineage>
</organism>
<dbReference type="PANTHER" id="PTHR10480:SF12">
    <property type="entry name" value="UNC-13, ISOFORM E"/>
    <property type="match status" value="1"/>
</dbReference>
<feature type="compositionally biased region" description="Basic and acidic residues" evidence="1">
    <location>
        <begin position="180"/>
        <end position="194"/>
    </location>
</feature>
<dbReference type="InterPro" id="IPR027080">
    <property type="entry name" value="Unc-13"/>
</dbReference>
<name>A0ABD3VWS9_SINWO</name>
<dbReference type="Proteomes" id="UP001634394">
    <property type="component" value="Unassembled WGS sequence"/>
</dbReference>
<dbReference type="SUPFAM" id="SSF49562">
    <property type="entry name" value="C2 domain (Calcium/lipid-binding domain, CaLB)"/>
    <property type="match status" value="1"/>
</dbReference>
<feature type="region of interest" description="Disordered" evidence="1">
    <location>
        <begin position="165"/>
        <end position="194"/>
    </location>
</feature>
<accession>A0ABD3VWS9</accession>
<dbReference type="Gene3D" id="2.60.40.150">
    <property type="entry name" value="C2 domain"/>
    <property type="match status" value="1"/>
</dbReference>
<feature type="non-terminal residue" evidence="2">
    <location>
        <position position="1"/>
    </location>
</feature>
<feature type="region of interest" description="Disordered" evidence="1">
    <location>
        <begin position="235"/>
        <end position="342"/>
    </location>
</feature>
<dbReference type="AlphaFoldDB" id="A0ABD3VWS9"/>
<evidence type="ECO:0000313" key="3">
    <source>
        <dbReference type="Proteomes" id="UP001634394"/>
    </source>
</evidence>
<evidence type="ECO:0000256" key="1">
    <source>
        <dbReference type="SAM" id="MobiDB-lite"/>
    </source>
</evidence>
<proteinExistence type="predicted"/>
<keyword evidence="3" id="KW-1185">Reference proteome</keyword>